<protein>
    <submittedName>
        <fullName evidence="2 3">Uncharacterized protein</fullName>
    </submittedName>
</protein>
<reference evidence="3" key="3">
    <citation type="submission" date="2020-12" db="UniProtKB">
        <authorList>
            <consortium name="EnsemblPlants"/>
        </authorList>
    </citation>
    <scope>IDENTIFICATION</scope>
</reference>
<reference evidence="2 4" key="2">
    <citation type="journal article" date="2018" name="Plant J.">
        <title>The Physcomitrella patens chromosome-scale assembly reveals moss genome structure and evolution.</title>
        <authorList>
            <person name="Lang D."/>
            <person name="Ullrich K.K."/>
            <person name="Murat F."/>
            <person name="Fuchs J."/>
            <person name="Jenkins J."/>
            <person name="Haas F.B."/>
            <person name="Piednoel M."/>
            <person name="Gundlach H."/>
            <person name="Van Bel M."/>
            <person name="Meyberg R."/>
            <person name="Vives C."/>
            <person name="Morata J."/>
            <person name="Symeonidi A."/>
            <person name="Hiss M."/>
            <person name="Muchero W."/>
            <person name="Kamisugi Y."/>
            <person name="Saleh O."/>
            <person name="Blanc G."/>
            <person name="Decker E.L."/>
            <person name="van Gessel N."/>
            <person name="Grimwood J."/>
            <person name="Hayes R.D."/>
            <person name="Graham S.W."/>
            <person name="Gunter L.E."/>
            <person name="McDaniel S.F."/>
            <person name="Hoernstein S.N.W."/>
            <person name="Larsson A."/>
            <person name="Li F.W."/>
            <person name="Perroud P.F."/>
            <person name="Phillips J."/>
            <person name="Ranjan P."/>
            <person name="Rokshar D.S."/>
            <person name="Rothfels C.J."/>
            <person name="Schneider L."/>
            <person name="Shu S."/>
            <person name="Stevenson D.W."/>
            <person name="Thummler F."/>
            <person name="Tillich M."/>
            <person name="Villarreal Aguilar J.C."/>
            <person name="Widiez T."/>
            <person name="Wong G.K."/>
            <person name="Wymore A."/>
            <person name="Zhang Y."/>
            <person name="Zimmer A.D."/>
            <person name="Quatrano R.S."/>
            <person name="Mayer K.F.X."/>
            <person name="Goodstein D."/>
            <person name="Casacuberta J.M."/>
            <person name="Vandepoele K."/>
            <person name="Reski R."/>
            <person name="Cuming A.C."/>
            <person name="Tuskan G.A."/>
            <person name="Maumus F."/>
            <person name="Salse J."/>
            <person name="Schmutz J."/>
            <person name="Rensing S.A."/>
        </authorList>
    </citation>
    <scope>NUCLEOTIDE SEQUENCE [LARGE SCALE GENOMIC DNA]</scope>
    <source>
        <strain evidence="3 4">cv. Gransden 2004</strain>
    </source>
</reference>
<keyword evidence="4" id="KW-1185">Reference proteome</keyword>
<name>A0A2K1KEQ5_PHYPA</name>
<evidence type="ECO:0000313" key="2">
    <source>
        <dbReference type="EMBL" id="PNR52258.1"/>
    </source>
</evidence>
<dbReference type="EnsemblPlants" id="Pp3c6_7420V3.1">
    <property type="protein sequence ID" value="PAC:32977689.CDS.1"/>
    <property type="gene ID" value="Pp3c6_7420"/>
</dbReference>
<evidence type="ECO:0000313" key="4">
    <source>
        <dbReference type="Proteomes" id="UP000006727"/>
    </source>
</evidence>
<dbReference type="InParanoid" id="A0A2K1KEQ5"/>
<accession>A0A2K1KEQ5</accession>
<dbReference type="AlphaFoldDB" id="A0A2K1KEQ5"/>
<organism evidence="2">
    <name type="scientific">Physcomitrium patens</name>
    <name type="common">Spreading-leaved earth moss</name>
    <name type="synonym">Physcomitrella patens</name>
    <dbReference type="NCBI Taxonomy" id="3218"/>
    <lineage>
        <taxon>Eukaryota</taxon>
        <taxon>Viridiplantae</taxon>
        <taxon>Streptophyta</taxon>
        <taxon>Embryophyta</taxon>
        <taxon>Bryophyta</taxon>
        <taxon>Bryophytina</taxon>
        <taxon>Bryopsida</taxon>
        <taxon>Funariidae</taxon>
        <taxon>Funariales</taxon>
        <taxon>Funariaceae</taxon>
        <taxon>Physcomitrium</taxon>
    </lineage>
</organism>
<dbReference type="Gramene" id="Pp3c6_7420V3.1">
    <property type="protein sequence ID" value="PAC:32977689.CDS.1"/>
    <property type="gene ID" value="Pp3c6_7420"/>
</dbReference>
<dbReference type="Proteomes" id="UP000006727">
    <property type="component" value="Chromosome 6"/>
</dbReference>
<reference evidence="2 4" key="1">
    <citation type="journal article" date="2008" name="Science">
        <title>The Physcomitrella genome reveals evolutionary insights into the conquest of land by plants.</title>
        <authorList>
            <person name="Rensing S."/>
            <person name="Lang D."/>
            <person name="Zimmer A."/>
            <person name="Terry A."/>
            <person name="Salamov A."/>
            <person name="Shapiro H."/>
            <person name="Nishiyama T."/>
            <person name="Perroud P.-F."/>
            <person name="Lindquist E."/>
            <person name="Kamisugi Y."/>
            <person name="Tanahashi T."/>
            <person name="Sakakibara K."/>
            <person name="Fujita T."/>
            <person name="Oishi K."/>
            <person name="Shin-I T."/>
            <person name="Kuroki Y."/>
            <person name="Toyoda A."/>
            <person name="Suzuki Y."/>
            <person name="Hashimoto A."/>
            <person name="Yamaguchi K."/>
            <person name="Sugano A."/>
            <person name="Kohara Y."/>
            <person name="Fujiyama A."/>
            <person name="Anterola A."/>
            <person name="Aoki S."/>
            <person name="Ashton N."/>
            <person name="Barbazuk W.B."/>
            <person name="Barker E."/>
            <person name="Bennetzen J."/>
            <person name="Bezanilla M."/>
            <person name="Blankenship R."/>
            <person name="Cho S.H."/>
            <person name="Dutcher S."/>
            <person name="Estelle M."/>
            <person name="Fawcett J.A."/>
            <person name="Gundlach H."/>
            <person name="Hanada K."/>
            <person name="Heyl A."/>
            <person name="Hicks K.A."/>
            <person name="Hugh J."/>
            <person name="Lohr M."/>
            <person name="Mayer K."/>
            <person name="Melkozernov A."/>
            <person name="Murata T."/>
            <person name="Nelson D."/>
            <person name="Pils B."/>
            <person name="Prigge M."/>
            <person name="Reiss B."/>
            <person name="Renner T."/>
            <person name="Rombauts S."/>
            <person name="Rushton P."/>
            <person name="Sanderfoot A."/>
            <person name="Schween G."/>
            <person name="Shiu S.-H."/>
            <person name="Stueber K."/>
            <person name="Theodoulou F.L."/>
            <person name="Tu H."/>
            <person name="Van de Peer Y."/>
            <person name="Verrier P.J."/>
            <person name="Waters E."/>
            <person name="Wood A."/>
            <person name="Yang L."/>
            <person name="Cove D."/>
            <person name="Cuming A."/>
            <person name="Hasebe M."/>
            <person name="Lucas S."/>
            <person name="Mishler D.B."/>
            <person name="Reski R."/>
            <person name="Grigoriev I."/>
            <person name="Quatrano R.S."/>
            <person name="Boore J.L."/>
        </authorList>
    </citation>
    <scope>NUCLEOTIDE SEQUENCE [LARGE SCALE GENOMIC DNA]</scope>
    <source>
        <strain evidence="3 4">cv. Gransden 2004</strain>
    </source>
</reference>
<proteinExistence type="predicted"/>
<feature type="region of interest" description="Disordered" evidence="1">
    <location>
        <begin position="52"/>
        <end position="78"/>
    </location>
</feature>
<sequence>MEEPQTLTVRKHSDESKLPLKLNHVHHKVLYWHMLRRSGFFMCCDSNIYSRGEGHKPNESSPPPDHVRHVSEWEQQCP</sequence>
<evidence type="ECO:0000313" key="3">
    <source>
        <dbReference type="EnsemblPlants" id="PAC:32977689.CDS.1"/>
    </source>
</evidence>
<gene>
    <name evidence="2" type="ORF">PHYPA_008632</name>
</gene>
<evidence type="ECO:0000256" key="1">
    <source>
        <dbReference type="SAM" id="MobiDB-lite"/>
    </source>
</evidence>
<dbReference type="EMBL" id="ABEU02000006">
    <property type="protein sequence ID" value="PNR52258.1"/>
    <property type="molecule type" value="Genomic_DNA"/>
</dbReference>